<feature type="non-terminal residue" evidence="1">
    <location>
        <position position="80"/>
    </location>
</feature>
<protein>
    <submittedName>
        <fullName evidence="1">Uncharacterized protein</fullName>
    </submittedName>
</protein>
<accession>A0A6J7WSX5</accession>
<organism evidence="1">
    <name type="scientific">uncultured Caudovirales phage</name>
    <dbReference type="NCBI Taxonomy" id="2100421"/>
    <lineage>
        <taxon>Viruses</taxon>
        <taxon>Duplodnaviria</taxon>
        <taxon>Heunggongvirae</taxon>
        <taxon>Uroviricota</taxon>
        <taxon>Caudoviricetes</taxon>
        <taxon>Peduoviridae</taxon>
        <taxon>Maltschvirus</taxon>
        <taxon>Maltschvirus maltsch</taxon>
    </lineage>
</organism>
<dbReference type="EMBL" id="LR798281">
    <property type="protein sequence ID" value="CAB5219905.1"/>
    <property type="molecule type" value="Genomic_DNA"/>
</dbReference>
<sequence length="80" mass="8806">MTKDEALKLALEALVLNNDEWKSLADSGDSGYWKAEDQDHYKQTNEAITAIKEALAQPERLAELGWQEIDCPICGGGARA</sequence>
<evidence type="ECO:0000313" key="1">
    <source>
        <dbReference type="EMBL" id="CAB5219905.1"/>
    </source>
</evidence>
<proteinExistence type="predicted"/>
<name>A0A6J7WSX5_9CAUD</name>
<gene>
    <name evidence="1" type="ORF">UFOVP232_1</name>
</gene>
<reference evidence="1" key="1">
    <citation type="submission" date="2020-05" db="EMBL/GenBank/DDBJ databases">
        <authorList>
            <person name="Chiriac C."/>
            <person name="Salcher M."/>
            <person name="Ghai R."/>
            <person name="Kavagutti S V."/>
        </authorList>
    </citation>
    <scope>NUCLEOTIDE SEQUENCE</scope>
</reference>